<evidence type="ECO:0000313" key="6">
    <source>
        <dbReference type="Proteomes" id="UP001497497"/>
    </source>
</evidence>
<dbReference type="InterPro" id="IPR002110">
    <property type="entry name" value="Ankyrin_rpt"/>
</dbReference>
<sequence>MDDEVSWHKEAVTEQTADVTEQTAYVTEQTADVTEQISDVTEQTEDVTQRTPAVTQQTSDVTEQTADATQRTPAVTQQTADVTEQRADVTQRTPDVTEQTPDVTEHTTDAIEQASVVKEQTDGPEDDLVVVTEEEKRRAELLSPDNLQRLLADALTYKSPVKDLKTIVRCGGDINGPVKRGLRPLHYAVHSGYIEGIQFLLDNGVDFNAPDDIGYRPVHLCARKGQYEPLKMLIEAGAKVDFFVEDDETSDMSKQLGYLTIEPLNMALENNHIECARLLLAKGARPDNHYFLGYEINLVPLENLECLRILLEFGADPNVFSRCGLSPLMKACRQHNIRAVRLLLEYGAKMDLQPCERFEQKTAIHFAIQSGSIGITNALLRRGALTSRPPEYRYSALHTAIVSDNPEMCDALLRWDAQVEEVTDENSTPLQLACATPGLANRLAIVRKLLSFGADPNANSPFSSYSSPFLAPLTEYMRCATEEVQYDIVHALILHGAKVRFRAASTASRAKDPHGILHCVQYLKSKPNVFHLLVSASTAFDVDSIRAYTSLSDEQRFTLLAVSSGPRDLRTLTHLRLWEYLRPGYEDRVKKLPLPGMVRNFLLFHPTGIDDVIDNTYACC</sequence>
<gene>
    <name evidence="5" type="ORF">GSLYS_00015428001</name>
</gene>
<dbReference type="PANTHER" id="PTHR24126">
    <property type="entry name" value="ANKYRIN REPEAT, PH AND SEC7 DOMAIN CONTAINING PROTEIN SECG-RELATED"/>
    <property type="match status" value="1"/>
</dbReference>
<dbReference type="Proteomes" id="UP001497497">
    <property type="component" value="Unassembled WGS sequence"/>
</dbReference>
<evidence type="ECO:0000313" key="5">
    <source>
        <dbReference type="EMBL" id="CAL1541822.1"/>
    </source>
</evidence>
<feature type="repeat" description="ANK" evidence="3">
    <location>
        <begin position="359"/>
        <end position="384"/>
    </location>
</feature>
<feature type="compositionally biased region" description="Polar residues" evidence="4">
    <location>
        <begin position="90"/>
        <end position="102"/>
    </location>
</feature>
<dbReference type="SMART" id="SM00248">
    <property type="entry name" value="ANK"/>
    <property type="match status" value="8"/>
</dbReference>
<dbReference type="Gene3D" id="1.25.40.20">
    <property type="entry name" value="Ankyrin repeat-containing domain"/>
    <property type="match status" value="2"/>
</dbReference>
<feature type="compositionally biased region" description="Polar residues" evidence="4">
    <location>
        <begin position="13"/>
        <end position="41"/>
    </location>
</feature>
<evidence type="ECO:0000256" key="1">
    <source>
        <dbReference type="ARBA" id="ARBA00022737"/>
    </source>
</evidence>
<feature type="repeat" description="ANK" evidence="3">
    <location>
        <begin position="323"/>
        <end position="355"/>
    </location>
</feature>
<dbReference type="PANTHER" id="PTHR24126:SF14">
    <property type="entry name" value="ANK_REP_REGION DOMAIN-CONTAINING PROTEIN"/>
    <property type="match status" value="1"/>
</dbReference>
<evidence type="ECO:0000256" key="2">
    <source>
        <dbReference type="ARBA" id="ARBA00023043"/>
    </source>
</evidence>
<feature type="region of interest" description="Disordered" evidence="4">
    <location>
        <begin position="1"/>
        <end position="107"/>
    </location>
</feature>
<dbReference type="Pfam" id="PF20678">
    <property type="entry name" value="HV_Gp350_C-term"/>
    <property type="match status" value="1"/>
</dbReference>
<protein>
    <submittedName>
        <fullName evidence="5">Uncharacterized protein</fullName>
    </submittedName>
</protein>
<proteinExistence type="predicted"/>
<dbReference type="Pfam" id="PF12796">
    <property type="entry name" value="Ank_2"/>
    <property type="match status" value="3"/>
</dbReference>
<feature type="compositionally biased region" description="Basic and acidic residues" evidence="4">
    <location>
        <begin position="1"/>
        <end position="12"/>
    </location>
</feature>
<comment type="caution">
    <text evidence="5">The sequence shown here is derived from an EMBL/GenBank/DDBJ whole genome shotgun (WGS) entry which is preliminary data.</text>
</comment>
<feature type="repeat" description="ANK" evidence="3">
    <location>
        <begin position="213"/>
        <end position="245"/>
    </location>
</feature>
<evidence type="ECO:0000256" key="3">
    <source>
        <dbReference type="PROSITE-ProRule" id="PRU00023"/>
    </source>
</evidence>
<keyword evidence="2 3" id="KW-0040">ANK repeat</keyword>
<accession>A0AAV2I6G9</accession>
<name>A0AAV2I6G9_LYMST</name>
<feature type="repeat" description="ANK" evidence="3">
    <location>
        <begin position="180"/>
        <end position="212"/>
    </location>
</feature>
<feature type="compositionally biased region" description="Polar residues" evidence="4">
    <location>
        <begin position="49"/>
        <end position="82"/>
    </location>
</feature>
<dbReference type="AlphaFoldDB" id="A0AAV2I6G9"/>
<dbReference type="PROSITE" id="PS50088">
    <property type="entry name" value="ANK_REPEAT"/>
    <property type="match status" value="5"/>
</dbReference>
<dbReference type="PROSITE" id="PS50297">
    <property type="entry name" value="ANK_REP_REGION"/>
    <property type="match status" value="4"/>
</dbReference>
<keyword evidence="1" id="KW-0677">Repeat</keyword>
<organism evidence="5 6">
    <name type="scientific">Lymnaea stagnalis</name>
    <name type="common">Great pond snail</name>
    <name type="synonym">Helix stagnalis</name>
    <dbReference type="NCBI Taxonomy" id="6523"/>
    <lineage>
        <taxon>Eukaryota</taxon>
        <taxon>Metazoa</taxon>
        <taxon>Spiralia</taxon>
        <taxon>Lophotrochozoa</taxon>
        <taxon>Mollusca</taxon>
        <taxon>Gastropoda</taxon>
        <taxon>Heterobranchia</taxon>
        <taxon>Euthyneura</taxon>
        <taxon>Panpulmonata</taxon>
        <taxon>Hygrophila</taxon>
        <taxon>Lymnaeoidea</taxon>
        <taxon>Lymnaeidae</taxon>
        <taxon>Lymnaea</taxon>
    </lineage>
</organism>
<dbReference type="InterPro" id="IPR036770">
    <property type="entry name" value="Ankyrin_rpt-contain_sf"/>
</dbReference>
<reference evidence="5 6" key="1">
    <citation type="submission" date="2024-04" db="EMBL/GenBank/DDBJ databases">
        <authorList>
            <consortium name="Genoscope - CEA"/>
            <person name="William W."/>
        </authorList>
    </citation>
    <scope>NUCLEOTIDE SEQUENCE [LARGE SCALE GENOMIC DNA]</scope>
</reference>
<dbReference type="EMBL" id="CAXITT010000453">
    <property type="protein sequence ID" value="CAL1541822.1"/>
    <property type="molecule type" value="Genomic_DNA"/>
</dbReference>
<dbReference type="SUPFAM" id="SSF58104">
    <property type="entry name" value="Methyl-accepting chemotaxis protein (MCP) signaling domain"/>
    <property type="match status" value="1"/>
</dbReference>
<feature type="repeat" description="ANK" evidence="3">
    <location>
        <begin position="425"/>
        <end position="461"/>
    </location>
</feature>
<keyword evidence="6" id="KW-1185">Reference proteome</keyword>
<evidence type="ECO:0000256" key="4">
    <source>
        <dbReference type="SAM" id="MobiDB-lite"/>
    </source>
</evidence>
<dbReference type="SUPFAM" id="SSF48403">
    <property type="entry name" value="Ankyrin repeat"/>
    <property type="match status" value="1"/>
</dbReference>